<proteinExistence type="predicted"/>
<feature type="region of interest" description="Disordered" evidence="1">
    <location>
        <begin position="125"/>
        <end position="157"/>
    </location>
</feature>
<feature type="compositionally biased region" description="Low complexity" evidence="1">
    <location>
        <begin position="30"/>
        <end position="59"/>
    </location>
</feature>
<evidence type="ECO:0000313" key="2">
    <source>
        <dbReference type="EMBL" id="MVM93972.1"/>
    </source>
</evidence>
<evidence type="ECO:0000256" key="1">
    <source>
        <dbReference type="SAM" id="MobiDB-lite"/>
    </source>
</evidence>
<feature type="compositionally biased region" description="Low complexity" evidence="1">
    <location>
        <begin position="125"/>
        <end position="146"/>
    </location>
</feature>
<feature type="compositionally biased region" description="Gly residues" evidence="1">
    <location>
        <begin position="147"/>
        <end position="157"/>
    </location>
</feature>
<reference evidence="2 3" key="1">
    <citation type="submission" date="2019-11" db="EMBL/GenBank/DDBJ databases">
        <title>Multidrug-resistant Acinetobacter baumannii moving toward extensively drug-resistant over fifteen years in South of Brazil.</title>
        <authorList>
            <person name="Fedrigo N.H."/>
            <person name="Cerdeira L."/>
            <person name="Fuga B."/>
            <person name="Marini P.V.B."/>
            <person name="Shinohara D.R."/>
            <person name="Carrara-Marroni F.E."/>
            <person name="Lincopan N."/>
            <person name="Tognim M.C.B."/>
        </authorList>
    </citation>
    <scope>NUCLEOTIDE SEQUENCE [LARGE SCALE GENOMIC DNA]</scope>
    <source>
        <strain evidence="2 3">Ac576</strain>
    </source>
</reference>
<evidence type="ECO:0008006" key="4">
    <source>
        <dbReference type="Google" id="ProtNLM"/>
    </source>
</evidence>
<organism evidence="2 3">
    <name type="scientific">Acinetobacter baumannii</name>
    <dbReference type="NCBI Taxonomy" id="470"/>
    <lineage>
        <taxon>Bacteria</taxon>
        <taxon>Pseudomonadati</taxon>
        <taxon>Pseudomonadota</taxon>
        <taxon>Gammaproteobacteria</taxon>
        <taxon>Moraxellales</taxon>
        <taxon>Moraxellaceae</taxon>
        <taxon>Acinetobacter</taxon>
        <taxon>Acinetobacter calcoaceticus/baumannii complex</taxon>
    </lineage>
</organism>
<protein>
    <recommendedName>
        <fullName evidence="4">Outermembrane protein exposed to the bacterial surface</fullName>
    </recommendedName>
</protein>
<feature type="region of interest" description="Disordered" evidence="1">
    <location>
        <begin position="30"/>
        <end position="77"/>
    </location>
</feature>
<dbReference type="Proteomes" id="UP000439424">
    <property type="component" value="Unassembled WGS sequence"/>
</dbReference>
<evidence type="ECO:0000313" key="3">
    <source>
        <dbReference type="Proteomes" id="UP000439424"/>
    </source>
</evidence>
<accession>A0A6I4HS25</accession>
<name>A0A6I4HS25_ACIBA</name>
<dbReference type="EMBL" id="WPIP01000378">
    <property type="protein sequence ID" value="MVM93972.1"/>
    <property type="molecule type" value="Genomic_DNA"/>
</dbReference>
<feature type="compositionally biased region" description="Gly residues" evidence="1">
    <location>
        <begin position="60"/>
        <end position="74"/>
    </location>
</feature>
<dbReference type="AlphaFoldDB" id="A0A6I4HS25"/>
<sequence length="483" mass="46935">MGNGNGDDADFTFPLTGVLNFSGNSLSGFGSSSSDSVNVAPTTATNTVNDNDTIDNANTGGLGDGSGNGSGDGLLNGAASGNGEHNYGIGNGNGDDADFTLPFTGGLNILGNALSGIGGSSTDSINISPTTTSNTVNDNDTTNNGNTSGGVIGSGDSGNGSGDGLLNGISSGNGEHNYGIGNGNGDDVDVVAPITTPLNVLGNSFSFIGGEGTGDILGPITGIIGGIGGDGDILSPITGIIGGIGGDGDILSPITGIIGSIGGIGGDLGDNPLTGIIQSGIDVLQNLESLKTGLINTGIDTIAGTIIGVFPDAEHPVGDFADLGKLLFETSRDSVNGTLEAISDLAGADLEGASGSITGVIDTLITNGSTASTIIQHIVGDDLVTENGGLLGSITTIIGGVDSGDGGLLGGLDGLISINYGDSDNSNSIDVEDILGNILGSVGSNQGIAVGEPDPTGGSLIHTISLNTVNQLTDQLLHALPTV</sequence>
<comment type="caution">
    <text evidence="2">The sequence shown here is derived from an EMBL/GenBank/DDBJ whole genome shotgun (WGS) entry which is preliminary data.</text>
</comment>
<gene>
    <name evidence="2" type="ORF">GNY86_20780</name>
</gene>